<dbReference type="InterPro" id="IPR001879">
    <property type="entry name" value="GPCR_2_extracellular_dom"/>
</dbReference>
<feature type="domain" description="Laminin G" evidence="19">
    <location>
        <begin position="1268"/>
        <end position="1487"/>
    </location>
</feature>
<feature type="region of interest" description="Disordered" evidence="17">
    <location>
        <begin position="1064"/>
        <end position="1087"/>
    </location>
</feature>
<dbReference type="PROSITE" id="PS01186">
    <property type="entry name" value="EGF_2"/>
    <property type="match status" value="2"/>
</dbReference>
<dbReference type="CDD" id="cd00054">
    <property type="entry name" value="EGF_CA"/>
    <property type="match status" value="2"/>
</dbReference>
<feature type="domain" description="Cadherin" evidence="25">
    <location>
        <begin position="341"/>
        <end position="444"/>
    </location>
</feature>
<feature type="disulfide bond" evidence="16">
    <location>
        <begin position="1995"/>
        <end position="2007"/>
    </location>
</feature>
<dbReference type="InterPro" id="IPR020894">
    <property type="entry name" value="Cadherin_CS"/>
</dbReference>
<comment type="caution">
    <text evidence="15">Lacks conserved residue(s) required for the propagation of feature annotation.</text>
</comment>
<evidence type="ECO:0000256" key="1">
    <source>
        <dbReference type="ARBA" id="ARBA00004651"/>
    </source>
</evidence>
<dbReference type="InterPro" id="IPR002126">
    <property type="entry name" value="Cadherin-like_dom"/>
</dbReference>
<comment type="subcellular location">
    <subcellularLocation>
        <location evidence="1">Cell membrane</location>
        <topology evidence="1">Multi-pass membrane protein</topology>
    </subcellularLocation>
</comment>
<evidence type="ECO:0000256" key="14">
    <source>
        <dbReference type="PROSITE-ProRule" id="PRU00043"/>
    </source>
</evidence>
<feature type="disulfide bond" evidence="16">
    <location>
        <begin position="2028"/>
        <end position="2037"/>
    </location>
</feature>
<evidence type="ECO:0000259" key="21">
    <source>
        <dbReference type="PROSITE" id="PS50027"/>
    </source>
</evidence>
<dbReference type="Pfam" id="PF02210">
    <property type="entry name" value="Laminin_G_2"/>
    <property type="match status" value="2"/>
</dbReference>
<dbReference type="Pfam" id="PF23592">
    <property type="entry name" value="Cadherin_CELSR2_9th"/>
    <property type="match status" value="1"/>
</dbReference>
<dbReference type="EMBL" id="JAIFTH010000770">
    <property type="protein sequence ID" value="KAG9508984.1"/>
    <property type="molecule type" value="Genomic_DNA"/>
</dbReference>
<feature type="domain" description="Laminin EGF-like" evidence="21">
    <location>
        <begin position="1995"/>
        <end position="2054"/>
    </location>
</feature>
<evidence type="ECO:0000256" key="5">
    <source>
        <dbReference type="ARBA" id="ARBA00022737"/>
    </source>
</evidence>
<dbReference type="PROSITE" id="PS50227">
    <property type="entry name" value="G_PROTEIN_RECEP_F2_3"/>
    <property type="match status" value="1"/>
</dbReference>
<evidence type="ECO:0000256" key="13">
    <source>
        <dbReference type="ARBA" id="ARBA00023224"/>
    </source>
</evidence>
<dbReference type="SMART" id="SM00112">
    <property type="entry name" value="CA"/>
    <property type="match status" value="6"/>
</dbReference>
<evidence type="ECO:0000256" key="12">
    <source>
        <dbReference type="ARBA" id="ARBA00023180"/>
    </source>
</evidence>
<evidence type="ECO:0000256" key="11">
    <source>
        <dbReference type="ARBA" id="ARBA00023170"/>
    </source>
</evidence>
<feature type="transmembrane region" description="Helical" evidence="18">
    <location>
        <begin position="2701"/>
        <end position="2723"/>
    </location>
</feature>
<dbReference type="InterPro" id="IPR056286">
    <property type="entry name" value="Cadherin_CELSR1-3_9th"/>
</dbReference>
<keyword evidence="27" id="KW-1185">Reference proteome</keyword>
<dbReference type="InterPro" id="IPR032471">
    <property type="entry name" value="AGRL2-4_GAIN_subdom_A"/>
</dbReference>
<dbReference type="PROSITE" id="PS50221">
    <property type="entry name" value="GAIN_B"/>
    <property type="match status" value="1"/>
</dbReference>
<keyword evidence="7 18" id="KW-1133">Transmembrane helix</keyword>
<feature type="transmembrane region" description="Helical" evidence="18">
    <location>
        <begin position="3016"/>
        <end position="3038"/>
    </location>
</feature>
<feature type="region of interest" description="Disordered" evidence="17">
    <location>
        <begin position="3149"/>
        <end position="3285"/>
    </location>
</feature>
<keyword evidence="11" id="KW-0675">Receptor</keyword>
<feature type="domain" description="Laminin G" evidence="19">
    <location>
        <begin position="1560"/>
        <end position="1791"/>
    </location>
</feature>
<dbReference type="Gene3D" id="2.10.25.10">
    <property type="entry name" value="Laminin"/>
    <property type="match status" value="3"/>
</dbReference>
<feature type="domain" description="G-protein coupled receptors family 2 profile 2" evidence="24">
    <location>
        <begin position="2699"/>
        <end position="3053"/>
    </location>
</feature>
<comment type="caution">
    <text evidence="26">The sequence shown here is derived from an EMBL/GenBank/DDBJ whole genome shotgun (WGS) entry which is preliminary data.</text>
</comment>
<evidence type="ECO:0000313" key="26">
    <source>
        <dbReference type="EMBL" id="KAG9508984.1"/>
    </source>
</evidence>
<evidence type="ECO:0000259" key="24">
    <source>
        <dbReference type="PROSITE" id="PS50261"/>
    </source>
</evidence>
<evidence type="ECO:0000256" key="8">
    <source>
        <dbReference type="ARBA" id="ARBA00023040"/>
    </source>
</evidence>
<dbReference type="Pfam" id="PF16489">
    <property type="entry name" value="GAIN"/>
    <property type="match status" value="1"/>
</dbReference>
<dbReference type="PROSITE" id="PS50261">
    <property type="entry name" value="G_PROTEIN_RECEP_F2_4"/>
    <property type="match status" value="1"/>
</dbReference>
<evidence type="ECO:0000256" key="15">
    <source>
        <dbReference type="PROSITE-ProRule" id="PRU00076"/>
    </source>
</evidence>
<dbReference type="SMART" id="SM00180">
    <property type="entry name" value="EGF_Lam"/>
    <property type="match status" value="1"/>
</dbReference>
<feature type="transmembrane region" description="Helical" evidence="18">
    <location>
        <begin position="87"/>
        <end position="108"/>
    </location>
</feature>
<dbReference type="PROSITE" id="PS00232">
    <property type="entry name" value="CADHERIN_1"/>
    <property type="match status" value="4"/>
</dbReference>
<dbReference type="Pfam" id="PF00002">
    <property type="entry name" value="7tm_2"/>
    <property type="match status" value="1"/>
</dbReference>
<feature type="disulfide bond" evidence="15">
    <location>
        <begin position="1516"/>
        <end position="1525"/>
    </location>
</feature>
<dbReference type="InterPro" id="IPR057244">
    <property type="entry name" value="GAIN_B"/>
</dbReference>
<dbReference type="PROSITE" id="PS00022">
    <property type="entry name" value="EGF_1"/>
    <property type="match status" value="1"/>
</dbReference>
<dbReference type="InterPro" id="IPR000742">
    <property type="entry name" value="EGF"/>
</dbReference>
<keyword evidence="4 18" id="KW-0812">Transmembrane</keyword>
<feature type="transmembrane region" description="Helical" evidence="18">
    <location>
        <begin position="2889"/>
        <end position="2912"/>
    </location>
</feature>
<dbReference type="PROSITE" id="PS50026">
    <property type="entry name" value="EGF_3"/>
    <property type="match status" value="2"/>
</dbReference>
<dbReference type="InterPro" id="IPR002049">
    <property type="entry name" value="LE_dom"/>
</dbReference>
<keyword evidence="9 18" id="KW-0472">Membrane</keyword>
<keyword evidence="16" id="KW-0424">Laminin EGF-like domain</keyword>
<feature type="compositionally biased region" description="Basic and acidic residues" evidence="17">
    <location>
        <begin position="3381"/>
        <end position="3390"/>
    </location>
</feature>
<dbReference type="CDD" id="cd00110">
    <property type="entry name" value="LamG"/>
    <property type="match status" value="2"/>
</dbReference>
<dbReference type="SMART" id="SM00181">
    <property type="entry name" value="EGF"/>
    <property type="match status" value="6"/>
</dbReference>
<feature type="transmembrane region" description="Helical" evidence="18">
    <location>
        <begin position="2811"/>
        <end position="2830"/>
    </location>
</feature>
<feature type="non-terminal residue" evidence="26">
    <location>
        <position position="1"/>
    </location>
</feature>
<proteinExistence type="predicted"/>
<dbReference type="Pfam" id="PF02793">
    <property type="entry name" value="HRM"/>
    <property type="match status" value="1"/>
</dbReference>
<feature type="disulfide bond" evidence="15">
    <location>
        <begin position="1180"/>
        <end position="1189"/>
    </location>
</feature>
<evidence type="ECO:0000259" key="19">
    <source>
        <dbReference type="PROSITE" id="PS50025"/>
    </source>
</evidence>
<dbReference type="PRINTS" id="PR00205">
    <property type="entry name" value="CADHERIN"/>
</dbReference>
<keyword evidence="2" id="KW-1003">Cell membrane</keyword>
<dbReference type="SUPFAM" id="SSF49313">
    <property type="entry name" value="Cadherin-like"/>
    <property type="match status" value="7"/>
</dbReference>
<reference evidence="26 27" key="1">
    <citation type="submission" date="2020-10" db="EMBL/GenBank/DDBJ databases">
        <authorList>
            <person name="Klimov P.B."/>
            <person name="Dyachkov S.M."/>
            <person name="Chetverikov P.E."/>
        </authorList>
    </citation>
    <scope>NUCLEOTIDE SEQUENCE [LARGE SCALE GENOMIC DNA]</scope>
    <source>
        <strain evidence="26">BMOC 18-1129-001#AD2665</strain>
        <tissue evidence="26">Entire mites</tissue>
    </source>
</reference>
<dbReference type="InterPro" id="IPR013320">
    <property type="entry name" value="ConA-like_dom_sf"/>
</dbReference>
<feature type="region of interest" description="Disordered" evidence="17">
    <location>
        <begin position="3368"/>
        <end position="3391"/>
    </location>
</feature>
<feature type="compositionally biased region" description="Basic residues" evidence="17">
    <location>
        <begin position="3238"/>
        <end position="3252"/>
    </location>
</feature>
<sequence>MFDLNKFQRCIATSRPFNEDDDDKALTTAPKTTANDEATPYQITVIDYCNCNSRCQVQHQCIMPPIYINENKYVLDRRRNNSLRSVLVTNQVFIALLLLLSSTIRLVWTAAHDPHAPQFSERQYTAKVLEDIAWKSRPIVARVTATDADEGAEAHLRYSIIGDSVNSQSTFQIDPVSGHISVVAPLDYEIENSYRLVVRAQDSGSPVRSNVTFVTITVVDVNDNTPHFTNPCYQETIVENTPPNTKIMRVQAFDGDSGDNGAVRYDILRSSLMPQQQSSQFPFSIDAETGFIHTTQTIDREENSMYEFIVEASDLGIPSRTSTSTVKILVEDVNDNRPQFDSQIYEAQVTELSPPGTQVITVQATDRDDSSRLTFAIVAGNIRSRFSITTVHNNQGVISVAQPLDYKLERRYSLLVSATDSGGLKDEATIMINVTDANTHRPVIERGPYSVQVPEDVPVGHTVVTIIASDADVDDNARLTYTLDASGDSANVYSVISVEGSSADRAMGHQNGEFAANDFRIDSNTGAIHTTRRLDRERVAGYTLVVSVRDNGIPSFSDTTNVEIEVTDVNDCAPKFVASTYISGSGGGSAVFDGQPDGLSGLASLYKAWVSEDAPVGTTVLKLHATDADVGANSQIRYSLQGGDSEATFSIDPMSGVLRTNRTLDRELVPSYDLIVLAIDRGMPALTSSASVHISVTDVNDNAPHFPSTTNQASPGFNSYGLVSASEKLTFFVPENVAIGSKVAELRAYDPDEGDNARIEYSIVGGADAKGFNLYQRDGTDFAELISHVELDYESPKTRYHLVVRATSGGGVSAQKSEIDVEILVTDENDNPPKLDDFTIVFNNYRGHFPITPIGRVPASDADASDQLRYKILSGNNANWLSLNETTGEIMLSPALNSNVPMRALFEIVVTDGINEVKAQCLLIVSLITDTMLSNAVMLRLEHISREEFLSDKYDAFVKAMAHILGSSSAVDDIVVFDVQSSSSSIVSATPTFAPAMIDSNSNTNINADTGKANKINVTFAVRAPDQQRDTESYLSAQFVRERVYLNRALLAQLISIQVSPTFDNSDSTSNDNYDDNVESSNNSADDDDDVCVHEPCLNYQQCITSARFLNASRGPFLATRHMLFRPVTPTQAYTCLCPATFAGLAHKFECDVDVNSCHSSPCLNGATCRSHELGHTCQCAPGFVGPRCEHSFVNSSCSPAANALCAGGSKCQSIVSPLIASQQLAGQVSATSTTSTSASYLSQLTRQVGFRCVGCPAPLWSNELCQLRARSFARGSYVSLRAIRQRHRFHLSLRFATRSPDGLLIYNGRYDDRRDFIALEIVNGHLQFQFSTGDPHQVAQVQLTTTGDVADGEWHTVSVEYRDRSVTLALDNCDPVLDRALEAASITSSQQHQHSRCSNSTQFQLEARCANKLERCYRFLDLTAPMQLGALPSPTTATVTNVANRSPIVASLLSRPFVGCISDLTIDHELVDLNDVVVNNNTQIGCSEKRSFCHSQPCANGATCRDAWGTYACSCLDGFTSVDCSQRLSSASQTVTTISASDQIMNSSMTHNTMSNQSPMIKQFTGNSYVLLARTLSPPILATPWRVALSFRTVQANGVVARIVLEQPDSIIGVDLHDGYVQFMLNSARFTLPRARVNDGAWHTFEAYLPTTTSAILRLDYGRTAELFVEDLGGDIRGMQVARVTLGASISASTITPVASIDLTLNTTQSTSAVASNPSFVGCIQALEITGFCSTLGDSPTLASTTNTGSSTLNSFIASVFTPPGIQSVQEPLWLELVREERNVDTGVACHLPPPASSCISNAQCPANATCRKGRCTCRIGHVGAACVPACSLMPCASSQARCVSGRQSAGSQIPHHSADTVSDDDMLLNSDVPISIASSETLAIAQLLDAPMVMYSMRSAFQCECDAQHTGKYCQLAVAKRCPSNWWSSVASTASTSALSASGGSNNAALMCAPCNCNESHGFDADCDKHTGACSCKLNHYRPTANSDHCLPCDCYSIGSLGASCSSSMNDTTNNANDITVGQCKCRTGVVGRRCDTCTSPLAEVTHNGCQVIYDACPRSLAASIWWPRTPFGASTSVQCAHGAQGNATRTCDARSGQWLEPETFSCISNLFIDLAADLSLLENSSGANFPMTSELSIKLAAALADAIEQQSVKHSIGKTVSHNLKFKPSSSADHLTGSDVLIALRILHHVLRFESKQRGLALAHKQDRKFIRNTVESVSAILGASPETWARVAQARSTFSQHQSPLTNGNTVEPTIATTKAKENSRADNSNEQLPLGGAEHVLRLLDAYARTIIDQQLDTFTQPFEVATDNLIFGLDLVATNQLFDLSRPSFVHAPGNTPVTGDSPSHTVARTTTMTTLPTSGEAAVVVPKYDSYAPDRRYVTQAVGLTRAFIPLKLLKVKAPRELLPDSFYRTSSSSNSLMTASISNNLINNDFASTFNSILAADKPSDSVRVSRVVRNANTIATPTTTASIAEATAAALQSSPSSLKEALTVHHQPTAVVVYAIYRTLGALLPANFDTSVQHRLGTWARPNTPVVWLNWAPANVTVGTSSNHSAFVQSASNVVHPNSRITYSLRTLEASARARPQCVAWNFVDATSTSSINGAADGQFTARSCDLVGVAYDHVNCSCDATLGSAVVVLMDDTPNGLDDELDGSSIAGNTLVGGASLSSYAQSSYLSMGSQLSGVSSHSSGRSMRHMLVYITLCLSCVVLALVLIVLLIHSKTKRYVHTNICKRHNSHLATGNALNITRHVLLCLVVLDALLLFSLRPFYVTQAPATMSFASRMYSNPANQQQQQQPSSNAEYQCKMIAIFLHYFSVSAFAWLSVGALHAYRMLTEIRDINRGPMRFYALLGYALPAVLVTLAVGVRAEQFGNHLFCWLSVREPIVWSMLMPVGGAFVLGICLIVLAARRAMSLLSKRATSRLDSATGFDRPASSSFMSFLLSSQQRHSAAGSGVNAHEQPLAMSQRTPSGDLTQLAHSVRWAFMVMPLILVYWLASLHWVNTMGAFTLSQSLLFCFLLLLKSIIISISCVSVCQIRSLLALVLSSFNNNSNAATSPLFATLTHSFRQKENENTADNVHHHAMHARGYQPGPVSATEAGYAAALGGVLSVPKLPQLKQQQQNVQSAFASSCTDIFNAALEVASVSTRSTTSQSSASSTTSDSASSLTGSASASTSASAATGGTHDNRNSSRHRHDSPSAHRRHRTHRHRRHHSRGHSHSRHHRGHRSGHDPERRHHHRHHRHHHHRSKASLGISSEFQEQHSGHRHHRDVSERHRRHQQHAAPKLINAELASSHSSDVDDDNQKYVPSQTQFSPKVEHHQEDLFKPFDTSVDGPTTFDQALHRLSTGISASGTAIPTPVQSTTAAAVSISEPKKKRSESIEQHEASETEQFDYYKSLAAIQAAIEAARAPPITTNAQQNQPSGHSQATTHSVVDASLTQTPASNVAHSVAHANAPHSTASTSSSQLVPDSKFEPGKQKQQQLDTTRPKSPRQQAMTDTTILEEDEEGQADELTV</sequence>
<keyword evidence="12" id="KW-0325">Glycoprotein</keyword>
<evidence type="ECO:0000256" key="4">
    <source>
        <dbReference type="ARBA" id="ARBA00022692"/>
    </source>
</evidence>
<feature type="domain" description="Cadherin" evidence="25">
    <location>
        <begin position="602"/>
        <end position="706"/>
    </location>
</feature>
<feature type="compositionally biased region" description="Acidic residues" evidence="17">
    <location>
        <begin position="3504"/>
        <end position="3518"/>
    </location>
</feature>
<feature type="region of interest" description="Disordered" evidence="17">
    <location>
        <begin position="3455"/>
        <end position="3518"/>
    </location>
</feature>
<dbReference type="Gene3D" id="2.60.120.200">
    <property type="match status" value="2"/>
</dbReference>
<feature type="compositionally biased region" description="Polar residues" evidence="17">
    <location>
        <begin position="3494"/>
        <end position="3503"/>
    </location>
</feature>
<dbReference type="PANTHER" id="PTHR24026:SF51">
    <property type="entry name" value="PROTOCADHERIN-LIKE WING POLARITY PROTEIN STAN"/>
    <property type="match status" value="1"/>
</dbReference>
<evidence type="ECO:0000256" key="9">
    <source>
        <dbReference type="ARBA" id="ARBA00023136"/>
    </source>
</evidence>
<evidence type="ECO:0000256" key="3">
    <source>
        <dbReference type="ARBA" id="ARBA00022536"/>
    </source>
</evidence>
<dbReference type="SUPFAM" id="SSF49899">
    <property type="entry name" value="Concanavalin A-like lectins/glucanases"/>
    <property type="match status" value="2"/>
</dbReference>
<dbReference type="InterPro" id="IPR000152">
    <property type="entry name" value="EGF-type_Asp/Asn_hydroxyl_site"/>
</dbReference>
<evidence type="ECO:0000259" key="20">
    <source>
        <dbReference type="PROSITE" id="PS50026"/>
    </source>
</evidence>
<evidence type="ECO:0000259" key="25">
    <source>
        <dbReference type="PROSITE" id="PS50268"/>
    </source>
</evidence>
<dbReference type="SMART" id="SM00179">
    <property type="entry name" value="EGF_CA"/>
    <property type="match status" value="2"/>
</dbReference>
<dbReference type="PROSITE" id="PS50268">
    <property type="entry name" value="CADHERIN_2"/>
    <property type="match status" value="6"/>
</dbReference>
<dbReference type="PANTHER" id="PTHR24026">
    <property type="entry name" value="FAT ATYPICAL CADHERIN-RELATED"/>
    <property type="match status" value="1"/>
</dbReference>
<dbReference type="PROSITE" id="PS50025">
    <property type="entry name" value="LAM_G_DOMAIN"/>
    <property type="match status" value="2"/>
</dbReference>
<dbReference type="SMART" id="SM00282">
    <property type="entry name" value="LamG"/>
    <property type="match status" value="2"/>
</dbReference>
<evidence type="ECO:0000256" key="7">
    <source>
        <dbReference type="ARBA" id="ARBA00022989"/>
    </source>
</evidence>
<feature type="domain" description="Cadherin" evidence="25">
    <location>
        <begin position="725"/>
        <end position="835"/>
    </location>
</feature>
<dbReference type="InterPro" id="IPR001881">
    <property type="entry name" value="EGF-like_Ca-bd_dom"/>
</dbReference>
<feature type="transmembrane region" description="Helical" evidence="18">
    <location>
        <begin position="2755"/>
        <end position="2774"/>
    </location>
</feature>
<evidence type="ECO:0000259" key="23">
    <source>
        <dbReference type="PROSITE" id="PS50227"/>
    </source>
</evidence>
<name>A0ABQ7S6C9_9ACAR</name>
<dbReference type="SMART" id="SM00008">
    <property type="entry name" value="HormR"/>
    <property type="match status" value="1"/>
</dbReference>
<accession>A0ABQ7S6C9</accession>
<dbReference type="InterPro" id="IPR015919">
    <property type="entry name" value="Cadherin-like_sf"/>
</dbReference>
<feature type="compositionally biased region" description="Basic residues" evidence="17">
    <location>
        <begin position="3193"/>
        <end position="3230"/>
    </location>
</feature>
<dbReference type="PROSITE" id="PS50027">
    <property type="entry name" value="EGF_LAM_2"/>
    <property type="match status" value="1"/>
</dbReference>
<dbReference type="CDD" id="cd00055">
    <property type="entry name" value="EGF_Lam"/>
    <property type="match status" value="2"/>
</dbReference>
<feature type="domain" description="GAIN-B" evidence="22">
    <location>
        <begin position="2463"/>
        <end position="2650"/>
    </location>
</feature>
<keyword evidence="3 15" id="KW-0245">EGF-like domain</keyword>
<dbReference type="Pfam" id="PF00008">
    <property type="entry name" value="EGF"/>
    <property type="match status" value="2"/>
</dbReference>
<feature type="domain" description="G-protein coupled receptors family 2 profile 1" evidence="23">
    <location>
        <begin position="2039"/>
        <end position="2113"/>
    </location>
</feature>
<evidence type="ECO:0000256" key="18">
    <source>
        <dbReference type="SAM" id="Phobius"/>
    </source>
</evidence>
<keyword evidence="6 14" id="KW-0106">Calcium</keyword>
<dbReference type="PROSITE" id="PS00010">
    <property type="entry name" value="ASX_HYDROXYL"/>
    <property type="match status" value="1"/>
</dbReference>
<keyword evidence="8" id="KW-0297">G-protein coupled receptor</keyword>
<evidence type="ECO:0000259" key="22">
    <source>
        <dbReference type="PROSITE" id="PS50221"/>
    </source>
</evidence>
<dbReference type="CDD" id="cd11304">
    <property type="entry name" value="Cadherin_repeat"/>
    <property type="match status" value="7"/>
</dbReference>
<dbReference type="InterPro" id="IPR017981">
    <property type="entry name" value="GPCR_2-like_7TM"/>
</dbReference>
<evidence type="ECO:0000256" key="2">
    <source>
        <dbReference type="ARBA" id="ARBA00022475"/>
    </source>
</evidence>
<dbReference type="Gene3D" id="1.20.1070.10">
    <property type="entry name" value="Rhodopsin 7-helix transmembrane proteins"/>
    <property type="match status" value="1"/>
</dbReference>
<feature type="transmembrane region" description="Helical" evidence="18">
    <location>
        <begin position="2986"/>
        <end position="3004"/>
    </location>
</feature>
<evidence type="ECO:0000256" key="10">
    <source>
        <dbReference type="ARBA" id="ARBA00023157"/>
    </source>
</evidence>
<feature type="transmembrane region" description="Helical" evidence="18">
    <location>
        <begin position="2851"/>
        <end position="2869"/>
    </location>
</feature>
<feature type="compositionally biased region" description="Low complexity" evidence="17">
    <location>
        <begin position="3149"/>
        <end position="3184"/>
    </location>
</feature>
<evidence type="ECO:0000313" key="27">
    <source>
        <dbReference type="Proteomes" id="UP000825002"/>
    </source>
</evidence>
<feature type="domain" description="EGF-like" evidence="20">
    <location>
        <begin position="1490"/>
        <end position="1526"/>
    </location>
</feature>
<dbReference type="InterPro" id="IPR036445">
    <property type="entry name" value="GPCR_2_extracell_dom_sf"/>
</dbReference>
<keyword evidence="5" id="KW-0677">Repeat</keyword>
<feature type="compositionally biased region" description="Basic residues" evidence="17">
    <location>
        <begin position="3267"/>
        <end position="3283"/>
    </location>
</feature>
<evidence type="ECO:0000256" key="6">
    <source>
        <dbReference type="ARBA" id="ARBA00022837"/>
    </source>
</evidence>
<evidence type="ECO:0000256" key="16">
    <source>
        <dbReference type="PROSITE-ProRule" id="PRU00460"/>
    </source>
</evidence>
<protein>
    <submittedName>
        <fullName evidence="26">Protocadherin-like wing polarity protein stan</fullName>
    </submittedName>
</protein>
<dbReference type="Pfam" id="PF00028">
    <property type="entry name" value="Cadherin"/>
    <property type="match status" value="5"/>
</dbReference>
<dbReference type="InterPro" id="IPR001791">
    <property type="entry name" value="Laminin_G"/>
</dbReference>
<gene>
    <name evidence="26" type="primary">stan</name>
    <name evidence="26" type="ORF">GZH46_02508</name>
</gene>
<feature type="domain" description="Cadherin" evidence="25">
    <location>
        <begin position="120"/>
        <end position="228"/>
    </location>
</feature>
<keyword evidence="10 15" id="KW-1015">Disulfide bond</keyword>
<keyword evidence="13" id="KW-0807">Transducer</keyword>
<dbReference type="Gene3D" id="2.60.40.60">
    <property type="entry name" value="Cadherins"/>
    <property type="match status" value="7"/>
</dbReference>
<dbReference type="Proteomes" id="UP000825002">
    <property type="component" value="Unassembled WGS sequence"/>
</dbReference>
<dbReference type="InterPro" id="IPR000832">
    <property type="entry name" value="GPCR_2_secretin-like"/>
</dbReference>
<organism evidence="26 27">
    <name type="scientific">Fragariocoptes setiger</name>
    <dbReference type="NCBI Taxonomy" id="1670756"/>
    <lineage>
        <taxon>Eukaryota</taxon>
        <taxon>Metazoa</taxon>
        <taxon>Ecdysozoa</taxon>
        <taxon>Arthropoda</taxon>
        <taxon>Chelicerata</taxon>
        <taxon>Arachnida</taxon>
        <taxon>Acari</taxon>
        <taxon>Acariformes</taxon>
        <taxon>Trombidiformes</taxon>
        <taxon>Prostigmata</taxon>
        <taxon>Eupodina</taxon>
        <taxon>Eriophyoidea</taxon>
        <taxon>Phytoptidae</taxon>
        <taxon>Fragariocoptes</taxon>
    </lineage>
</organism>
<feature type="domain" description="Cadherin" evidence="25">
    <location>
        <begin position="445"/>
        <end position="576"/>
    </location>
</feature>
<feature type="domain" description="Cadherin" evidence="25">
    <location>
        <begin position="229"/>
        <end position="340"/>
    </location>
</feature>
<feature type="compositionally biased region" description="Polar residues" evidence="17">
    <location>
        <begin position="3459"/>
        <end position="3471"/>
    </location>
</feature>
<feature type="domain" description="EGF-like" evidence="20">
    <location>
        <begin position="1154"/>
        <end position="1190"/>
    </location>
</feature>
<evidence type="ECO:0000256" key="17">
    <source>
        <dbReference type="SAM" id="MobiDB-lite"/>
    </source>
</evidence>
<dbReference type="Gene3D" id="4.10.1240.10">
    <property type="entry name" value="GPCR, family 2, extracellular hormone receptor domain"/>
    <property type="match status" value="1"/>
</dbReference>